<keyword evidence="5" id="KW-0238">DNA-binding</keyword>
<gene>
    <name evidence="10" type="ORF">SAMN05421541_107140</name>
</gene>
<keyword evidence="4" id="KW-0799">Topoisomerase</keyword>
<dbReference type="RefSeq" id="WP_093616040.1">
    <property type="nucleotide sequence ID" value="NZ_BOMT01000042.1"/>
</dbReference>
<dbReference type="EMBL" id="FONV01000007">
    <property type="protein sequence ID" value="SFF20393.1"/>
    <property type="molecule type" value="Genomic_DNA"/>
</dbReference>
<dbReference type="GO" id="GO:0006265">
    <property type="term" value="P:DNA topological change"/>
    <property type="evidence" value="ECO:0007669"/>
    <property type="project" value="InterPro"/>
</dbReference>
<protein>
    <recommendedName>
        <fullName evidence="3">DNA topoisomerase</fullName>
        <ecNumber evidence="3">5.6.2.1</ecNumber>
    </recommendedName>
</protein>
<dbReference type="Pfam" id="PF01028">
    <property type="entry name" value="Topoisom_I"/>
    <property type="match status" value="1"/>
</dbReference>
<evidence type="ECO:0000313" key="10">
    <source>
        <dbReference type="EMBL" id="SFF20393.1"/>
    </source>
</evidence>
<dbReference type="InterPro" id="IPR014711">
    <property type="entry name" value="TopoI_cat_a-hlx-sub_euk"/>
</dbReference>
<dbReference type="Gene3D" id="1.10.132.120">
    <property type="match status" value="1"/>
</dbReference>
<dbReference type="InterPro" id="IPR001631">
    <property type="entry name" value="TopoI"/>
</dbReference>
<reference evidence="10 11" key="1">
    <citation type="submission" date="2016-10" db="EMBL/GenBank/DDBJ databases">
        <authorList>
            <person name="de Groot N.N."/>
        </authorList>
    </citation>
    <scope>NUCLEOTIDE SEQUENCE [LARGE SCALE GENOMIC DNA]</scope>
    <source>
        <strain evidence="10 11">DSM 43019</strain>
    </source>
</reference>
<dbReference type="PROSITE" id="PS52038">
    <property type="entry name" value="TOPO_IB_2"/>
    <property type="match status" value="1"/>
</dbReference>
<dbReference type="SUPFAM" id="SSF55869">
    <property type="entry name" value="DNA topoisomerase I domain"/>
    <property type="match status" value="1"/>
</dbReference>
<evidence type="ECO:0000256" key="1">
    <source>
        <dbReference type="ARBA" id="ARBA00000213"/>
    </source>
</evidence>
<evidence type="ECO:0000256" key="4">
    <source>
        <dbReference type="ARBA" id="ARBA00023029"/>
    </source>
</evidence>
<dbReference type="AlphaFoldDB" id="A0A1I2GT73"/>
<keyword evidence="6 10" id="KW-0413">Isomerase</keyword>
<comment type="similarity">
    <text evidence="2">Belongs to the type IB topoisomerase family.</text>
</comment>
<feature type="domain" description="DNA topoisomerase I catalytic core eukaryotic-type" evidence="8">
    <location>
        <begin position="81"/>
        <end position="291"/>
    </location>
</feature>
<name>A0A1I2GT73_9ACTN</name>
<dbReference type="PRINTS" id="PR00416">
    <property type="entry name" value="EUTPISMRASEI"/>
</dbReference>
<evidence type="ECO:0000256" key="2">
    <source>
        <dbReference type="ARBA" id="ARBA00006645"/>
    </source>
</evidence>
<accession>A0A1I2GT73</accession>
<dbReference type="Gene3D" id="3.30.66.10">
    <property type="entry name" value="DNA topoisomerase I domain"/>
    <property type="match status" value="1"/>
</dbReference>
<feature type="domain" description="DNA topoisomerase IB N-terminal" evidence="9">
    <location>
        <begin position="21"/>
        <end position="69"/>
    </location>
</feature>
<comment type="catalytic activity">
    <reaction evidence="1">
        <text>ATP-independent breakage of single-stranded DNA, followed by passage and rejoining.</text>
        <dbReference type="EC" id="5.6.2.1"/>
    </reaction>
</comment>
<feature type="compositionally biased region" description="Acidic residues" evidence="7">
    <location>
        <begin position="308"/>
        <end position="320"/>
    </location>
</feature>
<dbReference type="EC" id="5.6.2.1" evidence="3"/>
<dbReference type="STRING" id="35752.SAMN05421541_107140"/>
<evidence type="ECO:0000256" key="7">
    <source>
        <dbReference type="SAM" id="MobiDB-lite"/>
    </source>
</evidence>
<dbReference type="OrthoDB" id="9778962at2"/>
<dbReference type="GO" id="GO:0003917">
    <property type="term" value="F:DNA topoisomerase type I (single strand cut, ATP-independent) activity"/>
    <property type="evidence" value="ECO:0007669"/>
    <property type="project" value="UniProtKB-EC"/>
</dbReference>
<dbReference type="Pfam" id="PF21338">
    <property type="entry name" value="Top1B_N_bact"/>
    <property type="match status" value="1"/>
</dbReference>
<organism evidence="10 11">
    <name type="scientific">Actinoplanes philippinensis</name>
    <dbReference type="NCBI Taxonomy" id="35752"/>
    <lineage>
        <taxon>Bacteria</taxon>
        <taxon>Bacillati</taxon>
        <taxon>Actinomycetota</taxon>
        <taxon>Actinomycetes</taxon>
        <taxon>Micromonosporales</taxon>
        <taxon>Micromonosporaceae</taxon>
        <taxon>Actinoplanes</taxon>
    </lineage>
</organism>
<evidence type="ECO:0000313" key="11">
    <source>
        <dbReference type="Proteomes" id="UP000199645"/>
    </source>
</evidence>
<evidence type="ECO:0000259" key="9">
    <source>
        <dbReference type="Pfam" id="PF21338"/>
    </source>
</evidence>
<feature type="region of interest" description="Disordered" evidence="7">
    <location>
        <begin position="308"/>
        <end position="330"/>
    </location>
</feature>
<feature type="compositionally biased region" description="Basic and acidic residues" evidence="7">
    <location>
        <begin position="321"/>
        <end position="330"/>
    </location>
</feature>
<dbReference type="InterPro" id="IPR035447">
    <property type="entry name" value="DNA_topo_I_N_sf"/>
</dbReference>
<dbReference type="Gene3D" id="3.90.15.10">
    <property type="entry name" value="Topoisomerase I, Chain A, domain 3"/>
    <property type="match status" value="1"/>
</dbReference>
<dbReference type="InterPro" id="IPR049331">
    <property type="entry name" value="Top1B_N_bact"/>
</dbReference>
<dbReference type="GO" id="GO:0003677">
    <property type="term" value="F:DNA binding"/>
    <property type="evidence" value="ECO:0007669"/>
    <property type="project" value="UniProtKB-KW"/>
</dbReference>
<dbReference type="SUPFAM" id="SSF56349">
    <property type="entry name" value="DNA breaking-rejoining enzymes"/>
    <property type="match status" value="1"/>
</dbReference>
<evidence type="ECO:0000256" key="3">
    <source>
        <dbReference type="ARBA" id="ARBA00012891"/>
    </source>
</evidence>
<dbReference type="InterPro" id="IPR013500">
    <property type="entry name" value="TopoI_cat_euk"/>
</dbReference>
<dbReference type="Proteomes" id="UP000199645">
    <property type="component" value="Unassembled WGS sequence"/>
</dbReference>
<evidence type="ECO:0000256" key="5">
    <source>
        <dbReference type="ARBA" id="ARBA00023125"/>
    </source>
</evidence>
<evidence type="ECO:0000259" key="8">
    <source>
        <dbReference type="Pfam" id="PF01028"/>
    </source>
</evidence>
<sequence>MRLRRSDLRKPGLSRRRAGKGFAYLDTDGGPLRDAGAVERIKGLVIPPAWKDVWISPDPRGHIQAVGVDAAGRRQYLYHPQWREQQDRAKFDHALEVAERLPEVRDRLSADLTGRGLTRDRVLAAIVRLLDMGMFRVGGEESAAREDDPTYGLSTLRPDHLRGSGGCVLLEFRGKSGVEHAATVGDGEVCAVLRDLKRRRRGEERLFAYWDPARRRWQEIRADTINEYLRDITGEQMTAKDFRTWHGTVRAATALAEAGPQPTATKRKKAVAHAMREVADLLGNTPTVARNSYVDPRVVQAYTEGEVIDVDPDDPPAEVEEQVRDLLTDG</sequence>
<evidence type="ECO:0000256" key="6">
    <source>
        <dbReference type="ARBA" id="ARBA00023235"/>
    </source>
</evidence>
<proteinExistence type="inferred from homology"/>
<keyword evidence="11" id="KW-1185">Reference proteome</keyword>
<dbReference type="InterPro" id="IPR011010">
    <property type="entry name" value="DNA_brk_join_enz"/>
</dbReference>